<sequence>MNASDLAWFKSSYSSGGDGDCVEVALSWRKSTYSSGGSGDCVEVAPCPTAVHVRDSKDRRGPQFAVAPTAWADFVTFAAAAPAS</sequence>
<dbReference type="InterPro" id="IPR007278">
    <property type="entry name" value="DUF397"/>
</dbReference>
<dbReference type="AlphaFoldDB" id="A0A941F9A1"/>
<dbReference type="Pfam" id="PF04149">
    <property type="entry name" value="DUF397"/>
    <property type="match status" value="2"/>
</dbReference>
<dbReference type="Proteomes" id="UP000682308">
    <property type="component" value="Unassembled WGS sequence"/>
</dbReference>
<evidence type="ECO:0000313" key="2">
    <source>
        <dbReference type="EMBL" id="MBR8638889.1"/>
    </source>
</evidence>
<comment type="caution">
    <text evidence="2">The sequence shown here is derived from an EMBL/GenBank/DDBJ whole genome shotgun (WGS) entry which is preliminary data.</text>
</comment>
<evidence type="ECO:0000313" key="3">
    <source>
        <dbReference type="Proteomes" id="UP000682308"/>
    </source>
</evidence>
<proteinExistence type="predicted"/>
<evidence type="ECO:0000259" key="1">
    <source>
        <dbReference type="Pfam" id="PF04149"/>
    </source>
</evidence>
<organism evidence="2 3">
    <name type="scientific">Streptomyces tuirus</name>
    <dbReference type="NCBI Taxonomy" id="68278"/>
    <lineage>
        <taxon>Bacteria</taxon>
        <taxon>Bacillati</taxon>
        <taxon>Actinomycetota</taxon>
        <taxon>Actinomycetes</taxon>
        <taxon>Kitasatosporales</taxon>
        <taxon>Streptomycetaceae</taxon>
        <taxon>Streptomyces</taxon>
    </lineage>
</organism>
<reference evidence="2 3" key="1">
    <citation type="submission" date="2021-04" db="EMBL/GenBank/DDBJ databases">
        <title>Characterization of the biosynthetic gene cluster of new lipopeptides with antitumor activity in the genome of the marine Streptomyces PHM034.</title>
        <authorList>
            <person name="Ceniceros A."/>
            <person name="Canedo L."/>
            <person name="Mendez C."/>
            <person name="Olano C."/>
            <person name="Schleissner C."/>
            <person name="Cuevas C."/>
            <person name="De La Calle F."/>
            <person name="Salas J.A."/>
        </authorList>
    </citation>
    <scope>NUCLEOTIDE SEQUENCE [LARGE SCALE GENOMIC DNA]</scope>
    <source>
        <strain evidence="2 3">PHM034</strain>
    </source>
</reference>
<dbReference type="EMBL" id="JAGTPG010000001">
    <property type="protein sequence ID" value="MBR8638889.1"/>
    <property type="molecule type" value="Genomic_DNA"/>
</dbReference>
<feature type="domain" description="DUF397" evidence="1">
    <location>
        <begin position="6"/>
        <end position="25"/>
    </location>
</feature>
<keyword evidence="3" id="KW-1185">Reference proteome</keyword>
<feature type="domain" description="DUF397" evidence="1">
    <location>
        <begin position="27"/>
        <end position="77"/>
    </location>
</feature>
<accession>A0A941F9A1</accession>
<name>A0A941F9A1_9ACTN</name>
<gene>
    <name evidence="2" type="ORF">KEF29_05040</name>
</gene>
<protein>
    <submittedName>
        <fullName evidence="2">DUF397 domain-containing protein</fullName>
    </submittedName>
</protein>